<reference evidence="17 18" key="1">
    <citation type="journal article" date="2019" name="Nat. Microbiol.">
        <title>Wide diversity of methane and short-chain alkane metabolisms in uncultured archaea.</title>
        <authorList>
            <person name="Borrel G."/>
            <person name="Adam P.S."/>
            <person name="McKay L.J."/>
            <person name="Chen L.X."/>
            <person name="Sierra-Garcia I.N."/>
            <person name="Sieber C.M."/>
            <person name="Letourneur Q."/>
            <person name="Ghozlane A."/>
            <person name="Andersen G.L."/>
            <person name="Li W.J."/>
            <person name="Hallam S.J."/>
            <person name="Muyzer G."/>
            <person name="de Oliveira V.M."/>
            <person name="Inskeep W.P."/>
            <person name="Banfield J.F."/>
            <person name="Gribaldo S."/>
        </authorList>
    </citation>
    <scope>NUCLEOTIDE SEQUENCE [LARGE SCALE GENOMIC DNA]</scope>
    <source>
        <strain evidence="17">NM1a</strain>
    </source>
</reference>
<sequence>MDVLYRELVDAFEKIEKTSKRLEITDYLSDLFKKIPSDVIDKVVYLIKGGLYPDFLGIELGIAEKLTIKSISAATSIPEEDILKKWQEIGDLGTVTEILISNQTKEEESKKNSYSIKKPLTIEAVYMVLDHIAKLSGKGSQKAKIQILSDLLQYAEPVEAKYIIKTVTGKLRLGIGDMLIIDALSIAFAKKTDRNVIERAYNIYPDLGMIAKVLAKEGLDGVLSIKITPGIPIRPMLAERLYNIKEILEKIPLSAVENKYDGIRMQCHIKDDIIKLFSRRLEDITDQFPDIRMDLKESKIRDAIFEGECVAFNQNTGEILPFQEISHRRGRKQGIIQAIEDYPVCLFLFDCLYKDGEDLTVKSYLERRKILESVIKPFDKIDISNYEIIDNIKDFEKFFDRALEIGCEGIIAKSPDSKYMAGARGWNWIKYKREYKSELVDTVDLVAVGAFSGRGRRAGTYGALLMAAYNPDKDCFETVCKLGTGFDDDTLMRLPAKFEEYRLKEIDKSVESRIDADYWFVPSVVMEILGAEITLSPIHTCGLGSIKDDFGLAIRFPRFTGRWRDDKNPFDATTTPEIIEMYKLQLKRFK</sequence>
<evidence type="ECO:0000313" key="18">
    <source>
        <dbReference type="Proteomes" id="UP000317158"/>
    </source>
</evidence>
<dbReference type="EC" id="6.5.1.1" evidence="14"/>
<dbReference type="SUPFAM" id="SSF56091">
    <property type="entry name" value="DNA ligase/mRNA capping enzyme, catalytic domain"/>
    <property type="match status" value="1"/>
</dbReference>
<evidence type="ECO:0000256" key="2">
    <source>
        <dbReference type="ARBA" id="ARBA00013308"/>
    </source>
</evidence>
<evidence type="ECO:0000256" key="11">
    <source>
        <dbReference type="ARBA" id="ARBA00023172"/>
    </source>
</evidence>
<protein>
    <recommendedName>
        <fullName evidence="2 14">DNA ligase</fullName>
        <ecNumber evidence="14">6.5.1.1</ecNumber>
    </recommendedName>
    <alternativeName>
        <fullName evidence="14">Polydeoxyribonucleotide synthase [ATP]</fullName>
    </alternativeName>
</protein>
<feature type="binding site" evidence="14">
    <location>
        <position position="279"/>
    </location>
    <ligand>
        <name>ATP</name>
        <dbReference type="ChEBI" id="CHEBI:30616"/>
    </ligand>
</feature>
<dbReference type="PANTHER" id="PTHR45674:SF4">
    <property type="entry name" value="DNA LIGASE 1"/>
    <property type="match status" value="1"/>
</dbReference>
<dbReference type="InterPro" id="IPR012340">
    <property type="entry name" value="NA-bd_OB-fold"/>
</dbReference>
<evidence type="ECO:0000259" key="16">
    <source>
        <dbReference type="PROSITE" id="PS50160"/>
    </source>
</evidence>
<keyword evidence="9 14" id="KW-0067">ATP-binding</keyword>
<evidence type="ECO:0000256" key="8">
    <source>
        <dbReference type="ARBA" id="ARBA00022763"/>
    </source>
</evidence>
<comment type="function">
    <text evidence="14">DNA ligase that seals nicks in double-stranded DNA during DNA replication, DNA recombination and DNA repair.</text>
</comment>
<dbReference type="PROSITE" id="PS50160">
    <property type="entry name" value="DNA_LIGASE_A3"/>
    <property type="match status" value="1"/>
</dbReference>
<dbReference type="SUPFAM" id="SSF117018">
    <property type="entry name" value="ATP-dependent DNA ligase DNA-binding domain"/>
    <property type="match status" value="1"/>
</dbReference>
<dbReference type="NCBIfam" id="TIGR00574">
    <property type="entry name" value="dnl1"/>
    <property type="match status" value="1"/>
</dbReference>
<evidence type="ECO:0000256" key="10">
    <source>
        <dbReference type="ARBA" id="ARBA00022842"/>
    </source>
</evidence>
<organism evidence="17 18">
    <name type="scientific">Methanoliparum thermophilum</name>
    <dbReference type="NCBI Taxonomy" id="2491083"/>
    <lineage>
        <taxon>Archaea</taxon>
        <taxon>Methanobacteriati</taxon>
        <taxon>Methanobacteriota</taxon>
        <taxon>Candidatus Methanoliparia</taxon>
        <taxon>Candidatus Methanoliparales</taxon>
        <taxon>Candidatus Methanoliparaceae</taxon>
        <taxon>Candidatus Methanoliparum</taxon>
    </lineage>
</organism>
<evidence type="ECO:0000256" key="13">
    <source>
        <dbReference type="ARBA" id="ARBA00023306"/>
    </source>
</evidence>
<dbReference type="GO" id="GO:0071897">
    <property type="term" value="P:DNA biosynthetic process"/>
    <property type="evidence" value="ECO:0007669"/>
    <property type="project" value="InterPro"/>
</dbReference>
<dbReference type="Pfam" id="PF04679">
    <property type="entry name" value="DNA_ligase_A_C"/>
    <property type="match status" value="1"/>
</dbReference>
<dbReference type="InterPro" id="IPR050191">
    <property type="entry name" value="ATP-dep_DNA_ligase"/>
</dbReference>
<evidence type="ECO:0000256" key="9">
    <source>
        <dbReference type="ARBA" id="ARBA00022840"/>
    </source>
</evidence>
<evidence type="ECO:0000256" key="12">
    <source>
        <dbReference type="ARBA" id="ARBA00023204"/>
    </source>
</evidence>
<keyword evidence="6 14" id="KW-0479">Metal-binding</keyword>
<dbReference type="InterPro" id="IPR016059">
    <property type="entry name" value="DNA_ligase_ATP-dep_CS"/>
</dbReference>
<dbReference type="FunFam" id="2.40.50.140:FF:000062">
    <property type="entry name" value="DNA ligase"/>
    <property type="match status" value="1"/>
</dbReference>
<dbReference type="Gene3D" id="3.30.470.30">
    <property type="entry name" value="DNA ligase/mRNA capping enzyme"/>
    <property type="match status" value="1"/>
</dbReference>
<keyword evidence="10 14" id="KW-0460">Magnesium</keyword>
<dbReference type="CDD" id="cd07901">
    <property type="entry name" value="Adenylation_DNA_ligase_Arch_LigB"/>
    <property type="match status" value="1"/>
</dbReference>
<dbReference type="GO" id="GO:0006281">
    <property type="term" value="P:DNA repair"/>
    <property type="evidence" value="ECO:0007669"/>
    <property type="project" value="UniProtKB-UniRule"/>
</dbReference>
<evidence type="ECO:0000256" key="1">
    <source>
        <dbReference type="ARBA" id="ARBA00007572"/>
    </source>
</evidence>
<feature type="binding site" evidence="14">
    <location>
        <position position="349"/>
    </location>
    <ligand>
        <name>ATP</name>
        <dbReference type="ChEBI" id="CHEBI:30616"/>
    </ligand>
</feature>
<name>A0A520KSE8_METT2</name>
<dbReference type="EMBL" id="RXIF01000004">
    <property type="protein sequence ID" value="RZN64849.1"/>
    <property type="molecule type" value="Genomic_DNA"/>
</dbReference>
<gene>
    <name evidence="14" type="primary">lig</name>
    <name evidence="17" type="ORF">EF806_02025</name>
</gene>
<dbReference type="Gene3D" id="2.40.50.140">
    <property type="entry name" value="Nucleic acid-binding proteins"/>
    <property type="match status" value="1"/>
</dbReference>
<evidence type="ECO:0000256" key="7">
    <source>
        <dbReference type="ARBA" id="ARBA00022741"/>
    </source>
</evidence>
<dbReference type="Proteomes" id="UP000317158">
    <property type="component" value="Unassembled WGS sequence"/>
</dbReference>
<feature type="binding site" evidence="14">
    <location>
        <position position="257"/>
    </location>
    <ligand>
        <name>ATP</name>
        <dbReference type="ChEBI" id="CHEBI:30616"/>
    </ligand>
</feature>
<dbReference type="InterPro" id="IPR000977">
    <property type="entry name" value="DNA_ligase_ATP-dep"/>
</dbReference>
<dbReference type="GO" id="GO:0006310">
    <property type="term" value="P:DNA recombination"/>
    <property type="evidence" value="ECO:0007669"/>
    <property type="project" value="UniProtKB-UniRule"/>
</dbReference>
<evidence type="ECO:0000256" key="4">
    <source>
        <dbReference type="ARBA" id="ARBA00022618"/>
    </source>
</evidence>
<keyword evidence="11 14" id="KW-0233">DNA recombination</keyword>
<keyword evidence="12 14" id="KW-0234">DNA repair</keyword>
<feature type="binding site" evidence="14">
    <location>
        <position position="308"/>
    </location>
    <ligand>
        <name>ATP</name>
        <dbReference type="ChEBI" id="CHEBI:30616"/>
    </ligand>
</feature>
<dbReference type="Gene3D" id="1.10.3260.10">
    <property type="entry name" value="DNA ligase, ATP-dependent, N-terminal domain"/>
    <property type="match status" value="1"/>
</dbReference>
<dbReference type="HAMAP" id="MF_00407">
    <property type="entry name" value="DNA_ligase"/>
    <property type="match status" value="1"/>
</dbReference>
<dbReference type="GO" id="GO:0005524">
    <property type="term" value="F:ATP binding"/>
    <property type="evidence" value="ECO:0007669"/>
    <property type="project" value="UniProtKB-UniRule"/>
</dbReference>
<dbReference type="InterPro" id="IPR036599">
    <property type="entry name" value="DNA_ligase_N_sf"/>
</dbReference>
<feature type="binding site" evidence="14">
    <location>
        <position position="264"/>
    </location>
    <ligand>
        <name>ATP</name>
        <dbReference type="ChEBI" id="CHEBI:30616"/>
    </ligand>
</feature>
<keyword evidence="13 14" id="KW-0131">Cell cycle</keyword>
<dbReference type="Pfam" id="PF04675">
    <property type="entry name" value="DNA_ligase_A_N"/>
    <property type="match status" value="1"/>
</dbReference>
<dbReference type="GO" id="GO:0046872">
    <property type="term" value="F:metal ion binding"/>
    <property type="evidence" value="ECO:0007669"/>
    <property type="project" value="UniProtKB-KW"/>
</dbReference>
<keyword evidence="5 14" id="KW-0235">DNA replication</keyword>
<comment type="caution">
    <text evidence="17">The sequence shown here is derived from an EMBL/GenBank/DDBJ whole genome shotgun (WGS) entry which is preliminary data.</text>
</comment>
<dbReference type="SUPFAM" id="SSF50249">
    <property type="entry name" value="Nucleic acid-binding proteins"/>
    <property type="match status" value="1"/>
</dbReference>
<dbReference type="Pfam" id="PF01068">
    <property type="entry name" value="DNA_ligase_A_M"/>
    <property type="match status" value="1"/>
</dbReference>
<dbReference type="InterPro" id="IPR012308">
    <property type="entry name" value="DNA_ligase_ATP-dep_N"/>
</dbReference>
<dbReference type="GO" id="GO:0003910">
    <property type="term" value="F:DNA ligase (ATP) activity"/>
    <property type="evidence" value="ECO:0007669"/>
    <property type="project" value="UniProtKB-UniRule"/>
</dbReference>
<dbReference type="GO" id="GO:0003677">
    <property type="term" value="F:DNA binding"/>
    <property type="evidence" value="ECO:0007669"/>
    <property type="project" value="InterPro"/>
</dbReference>
<dbReference type="InterPro" id="IPR012310">
    <property type="entry name" value="DNA_ligase_ATP-dep_cent"/>
</dbReference>
<feature type="binding site" evidence="14">
    <location>
        <position position="430"/>
    </location>
    <ligand>
        <name>ATP</name>
        <dbReference type="ChEBI" id="CHEBI:30616"/>
    </ligand>
</feature>
<proteinExistence type="inferred from homology"/>
<evidence type="ECO:0000256" key="5">
    <source>
        <dbReference type="ARBA" id="ARBA00022705"/>
    </source>
</evidence>
<keyword evidence="3 14" id="KW-0436">Ligase</keyword>
<dbReference type="CDD" id="cd07969">
    <property type="entry name" value="OBF_DNA_ligase_I"/>
    <property type="match status" value="1"/>
</dbReference>
<evidence type="ECO:0000256" key="14">
    <source>
        <dbReference type="HAMAP-Rule" id="MF_00407"/>
    </source>
</evidence>
<feature type="active site" description="N6-AMP-lysine intermediate" evidence="14">
    <location>
        <position position="259"/>
    </location>
</feature>
<comment type="similarity">
    <text evidence="1 14 15">Belongs to the ATP-dependent DNA ligase family.</text>
</comment>
<comment type="cofactor">
    <cofactor evidence="14">
        <name>Mg(2+)</name>
        <dbReference type="ChEBI" id="CHEBI:18420"/>
    </cofactor>
</comment>
<keyword evidence="7 14" id="KW-0547">Nucleotide-binding</keyword>
<feature type="binding site" evidence="14">
    <location>
        <position position="424"/>
    </location>
    <ligand>
        <name>ATP</name>
        <dbReference type="ChEBI" id="CHEBI:30616"/>
    </ligand>
</feature>
<dbReference type="FunFam" id="1.10.3260.10:FF:000007">
    <property type="entry name" value="DNA ligase"/>
    <property type="match status" value="1"/>
</dbReference>
<dbReference type="InterPro" id="IPR022865">
    <property type="entry name" value="DNA_ligae_ATP-dep_bac/arc"/>
</dbReference>
<dbReference type="AlphaFoldDB" id="A0A520KSE8"/>
<dbReference type="InterPro" id="IPR012309">
    <property type="entry name" value="DNA_ligase_ATP-dep_C"/>
</dbReference>
<evidence type="ECO:0000313" key="17">
    <source>
        <dbReference type="EMBL" id="RZN64849.1"/>
    </source>
</evidence>
<dbReference type="PANTHER" id="PTHR45674">
    <property type="entry name" value="DNA LIGASE 1/3 FAMILY MEMBER"/>
    <property type="match status" value="1"/>
</dbReference>
<comment type="catalytic activity">
    <reaction evidence="14">
        <text>ATP + (deoxyribonucleotide)n-3'-hydroxyl + 5'-phospho-(deoxyribonucleotide)m = (deoxyribonucleotide)n+m + AMP + diphosphate.</text>
        <dbReference type="EC" id="6.5.1.1"/>
    </reaction>
</comment>
<accession>A0A520KSE8</accession>
<evidence type="ECO:0000256" key="6">
    <source>
        <dbReference type="ARBA" id="ARBA00022723"/>
    </source>
</evidence>
<dbReference type="PROSITE" id="PS00697">
    <property type="entry name" value="DNA_LIGASE_A1"/>
    <property type="match status" value="1"/>
</dbReference>
<dbReference type="GO" id="GO:0006273">
    <property type="term" value="P:lagging strand elongation"/>
    <property type="evidence" value="ECO:0007669"/>
    <property type="project" value="TreeGrafter"/>
</dbReference>
<evidence type="ECO:0000256" key="15">
    <source>
        <dbReference type="RuleBase" id="RU004196"/>
    </source>
</evidence>
<evidence type="ECO:0000256" key="3">
    <source>
        <dbReference type="ARBA" id="ARBA00022598"/>
    </source>
</evidence>
<keyword evidence="8 14" id="KW-0227">DNA damage</keyword>
<keyword evidence="4 14" id="KW-0132">Cell division</keyword>
<dbReference type="GO" id="GO:0051301">
    <property type="term" value="P:cell division"/>
    <property type="evidence" value="ECO:0007669"/>
    <property type="project" value="UniProtKB-KW"/>
</dbReference>
<feature type="domain" description="ATP-dependent DNA ligase family profile" evidence="16">
    <location>
        <begin position="337"/>
        <end position="470"/>
    </location>
</feature>